<gene>
    <name evidence="1" type="ORF">HMPREF0534_0637</name>
</gene>
<dbReference type="AlphaFoldDB" id="A0A8D9S015"/>
<comment type="caution">
    <text evidence="1">The sequence shown here is derived from an EMBL/GenBank/DDBJ whole genome shotgun (WGS) entry which is preliminary data.</text>
</comment>
<name>A0A8D9S015_LIMRT</name>
<reference evidence="1 2" key="1">
    <citation type="submission" date="2009-01" db="EMBL/GenBank/DDBJ databases">
        <authorList>
            <person name="Qin X."/>
            <person name="Bachman B."/>
            <person name="Battles P."/>
            <person name="Bell A."/>
            <person name="Bess C."/>
            <person name="Bickham C."/>
            <person name="Chaboub L."/>
            <person name="Chen D."/>
            <person name="Coyle M."/>
            <person name="Deiros D.R."/>
            <person name="Dinh H."/>
            <person name="Forbes L."/>
            <person name="Fowler G."/>
            <person name="Francisco L."/>
            <person name="Fu Q."/>
            <person name="Gubbala S."/>
            <person name="Hale W."/>
            <person name="Han Y."/>
            <person name="Hemphill L."/>
            <person name="Highlander S.K."/>
            <person name="Hirani K."/>
            <person name="Hogues M."/>
            <person name="Jackson L."/>
            <person name="Jakkamsetti A."/>
            <person name="Javaid M."/>
            <person name="Jiang H."/>
            <person name="Korchina V."/>
            <person name="Kovar C."/>
            <person name="Lara F."/>
            <person name="Lee S."/>
            <person name="Mata R."/>
            <person name="Mathew T."/>
            <person name="Moen C."/>
            <person name="Morales K."/>
            <person name="Munidasa M."/>
            <person name="Nazareth L."/>
            <person name="Ngo R."/>
            <person name="Nguyen L."/>
            <person name="Okwuonu G."/>
            <person name="Ongeri F."/>
            <person name="Patil S."/>
            <person name="Petrosino J."/>
            <person name="Pham C."/>
            <person name="Pham P."/>
            <person name="Pu L.-L."/>
            <person name="Puazo M."/>
            <person name="Raj R."/>
            <person name="Reid J."/>
            <person name="Rouhana J."/>
            <person name="Saada N."/>
            <person name="Shang Y."/>
            <person name="Simmons D."/>
            <person name="Thornton R."/>
            <person name="Warren J."/>
            <person name="Weissenberger G."/>
            <person name="Zhang J."/>
            <person name="Zhang L."/>
            <person name="Zhou C."/>
            <person name="Zhu D."/>
            <person name="Muzny D."/>
            <person name="Worley K."/>
            <person name="Gibbs R."/>
        </authorList>
    </citation>
    <scope>NUCLEOTIDE SEQUENCE [LARGE SCALE GENOMIC DNA]</scope>
    <source>
        <strain evidence="1 2">CF48-3A</strain>
    </source>
</reference>
<organism evidence="1 2">
    <name type="scientific">Limosilactobacillus reuteri CF48-3A</name>
    <dbReference type="NCBI Taxonomy" id="525341"/>
    <lineage>
        <taxon>Bacteria</taxon>
        <taxon>Bacillati</taxon>
        <taxon>Bacillota</taxon>
        <taxon>Bacilli</taxon>
        <taxon>Lactobacillales</taxon>
        <taxon>Lactobacillaceae</taxon>
        <taxon>Limosilactobacillus</taxon>
    </lineage>
</organism>
<sequence length="79" mass="8624">MAALEGIHPMTKVTGFLPIIFSKYGLIKLINNAFQNKINISEIIGGVDRVIIAVENSLAQHLHINSQVIALSDLLETNV</sequence>
<evidence type="ECO:0000313" key="1">
    <source>
        <dbReference type="EMBL" id="EEI66061.1"/>
    </source>
</evidence>
<proteinExistence type="predicted"/>
<accession>A0A8D9S015</accession>
<dbReference type="Proteomes" id="UP000003419">
    <property type="component" value="Unassembled WGS sequence"/>
</dbReference>
<protein>
    <submittedName>
        <fullName evidence="1">Uncharacterized protein</fullName>
    </submittedName>
</protein>
<evidence type="ECO:0000313" key="2">
    <source>
        <dbReference type="Proteomes" id="UP000003419"/>
    </source>
</evidence>
<dbReference type="EMBL" id="ACHG01000059">
    <property type="protein sequence ID" value="EEI66061.1"/>
    <property type="molecule type" value="Genomic_DNA"/>
</dbReference>